<organism evidence="1 2">
    <name type="scientific">Methanimicrococcus blatticola</name>
    <dbReference type="NCBI Taxonomy" id="91560"/>
    <lineage>
        <taxon>Archaea</taxon>
        <taxon>Methanobacteriati</taxon>
        <taxon>Methanobacteriota</taxon>
        <taxon>Stenosarchaea group</taxon>
        <taxon>Methanomicrobia</taxon>
        <taxon>Methanosarcinales</taxon>
        <taxon>Methanosarcinaceae</taxon>
        <taxon>Methanimicrococcus</taxon>
    </lineage>
</organism>
<sequence>MSLKSILHRTNLKTKQFTGTNGGNAVVGIPENTEFELVNETFISTNTAVYVEITCRKDPYQDFEAVDNETKKEYPIQPVKKLRPRTVIRMRPGKAGYEADIYNERNDQAITIMVGPENDQNLDLLLDMIKSAKFI</sequence>
<name>A0A484F2J3_9EURY</name>
<accession>A0A484F2J3</accession>
<gene>
    <name evidence="1" type="ORF">C7391_1414</name>
</gene>
<dbReference type="Proteomes" id="UP000294855">
    <property type="component" value="Unassembled WGS sequence"/>
</dbReference>
<dbReference type="RefSeq" id="WP_133517861.1">
    <property type="nucleotide sequence ID" value="NZ_JAHDUW010000001.1"/>
</dbReference>
<evidence type="ECO:0000313" key="2">
    <source>
        <dbReference type="Proteomes" id="UP000294855"/>
    </source>
</evidence>
<keyword evidence="2" id="KW-1185">Reference proteome</keyword>
<proteinExistence type="predicted"/>
<dbReference type="AlphaFoldDB" id="A0A484F2J3"/>
<dbReference type="EMBL" id="SNYS01000010">
    <property type="protein sequence ID" value="TDQ67860.1"/>
    <property type="molecule type" value="Genomic_DNA"/>
</dbReference>
<comment type="caution">
    <text evidence="1">The sequence shown here is derived from an EMBL/GenBank/DDBJ whole genome shotgun (WGS) entry which is preliminary data.</text>
</comment>
<protein>
    <submittedName>
        <fullName evidence="1">Uncharacterized protein</fullName>
    </submittedName>
</protein>
<evidence type="ECO:0000313" key="1">
    <source>
        <dbReference type="EMBL" id="TDQ67860.1"/>
    </source>
</evidence>
<reference evidence="1 2" key="1">
    <citation type="submission" date="2019-03" db="EMBL/GenBank/DDBJ databases">
        <title>Genomic Encyclopedia of Type Strains, Phase IV (KMG-IV): sequencing the most valuable type-strain genomes for metagenomic binning, comparative biology and taxonomic classification.</title>
        <authorList>
            <person name="Goeker M."/>
        </authorList>
    </citation>
    <scope>NUCLEOTIDE SEQUENCE [LARGE SCALE GENOMIC DNA]</scope>
    <source>
        <strain evidence="1 2">DSM 13328</strain>
    </source>
</reference>